<dbReference type="Proteomes" id="UP001501161">
    <property type="component" value="Unassembled WGS sequence"/>
</dbReference>
<reference evidence="3" key="1">
    <citation type="journal article" date="2019" name="Int. J. Syst. Evol. Microbiol.">
        <title>The Global Catalogue of Microorganisms (GCM) 10K type strain sequencing project: providing services to taxonomists for standard genome sequencing and annotation.</title>
        <authorList>
            <consortium name="The Broad Institute Genomics Platform"/>
            <consortium name="The Broad Institute Genome Sequencing Center for Infectious Disease"/>
            <person name="Wu L."/>
            <person name="Ma J."/>
        </authorList>
    </citation>
    <scope>NUCLEOTIDE SEQUENCE [LARGE SCALE GENOMIC DNA]</scope>
    <source>
        <strain evidence="3">JCM 13813</strain>
    </source>
</reference>
<evidence type="ECO:0000313" key="2">
    <source>
        <dbReference type="EMBL" id="GAA2115414.1"/>
    </source>
</evidence>
<feature type="region of interest" description="Disordered" evidence="1">
    <location>
        <begin position="187"/>
        <end position="206"/>
    </location>
</feature>
<evidence type="ECO:0000313" key="3">
    <source>
        <dbReference type="Proteomes" id="UP001501161"/>
    </source>
</evidence>
<proteinExistence type="predicted"/>
<gene>
    <name evidence="2" type="ORF">GCM10009726_34170</name>
</gene>
<organism evidence="2 3">
    <name type="scientific">Nocardioides furvisabuli</name>
    <dbReference type="NCBI Taxonomy" id="375542"/>
    <lineage>
        <taxon>Bacteria</taxon>
        <taxon>Bacillati</taxon>
        <taxon>Actinomycetota</taxon>
        <taxon>Actinomycetes</taxon>
        <taxon>Propionibacteriales</taxon>
        <taxon>Nocardioidaceae</taxon>
        <taxon>Nocardioides</taxon>
    </lineage>
</organism>
<comment type="caution">
    <text evidence="2">The sequence shown here is derived from an EMBL/GenBank/DDBJ whole genome shotgun (WGS) entry which is preliminary data.</text>
</comment>
<protein>
    <submittedName>
        <fullName evidence="2">Uncharacterized protein</fullName>
    </submittedName>
</protein>
<keyword evidence="3" id="KW-1185">Reference proteome</keyword>
<sequence>MGRKGARKRFVEVNEQLNAHIHRGERDQAQALLRDLIAIVAKAKDSIAAKRMREVIEFHEERIARMTAPRASLVDFPALQGKRQKGARQTTQRDLHTVSLSIPPSRRPHDPLRHLPTTYPALCPYRLWGTARDGQATLIVALRVVHHGETDMFVPDEYGQPRPYRAHFKIPGAYWVRLPAHSVGPRPPLGRLITTRDGPTPHSHHP</sequence>
<accession>A0ABP5JHB5</accession>
<dbReference type="EMBL" id="BAAAMQ010000017">
    <property type="protein sequence ID" value="GAA2115414.1"/>
    <property type="molecule type" value="Genomic_DNA"/>
</dbReference>
<name>A0ABP5JHB5_9ACTN</name>
<evidence type="ECO:0000256" key="1">
    <source>
        <dbReference type="SAM" id="MobiDB-lite"/>
    </source>
</evidence>